<dbReference type="SUPFAM" id="SSF56529">
    <property type="entry name" value="FAH"/>
    <property type="match status" value="1"/>
</dbReference>
<keyword evidence="2" id="KW-0378">Hydrolase</keyword>
<reference evidence="2" key="1">
    <citation type="submission" date="2021-04" db="EMBL/GenBank/DDBJ databases">
        <title>Pseudonocardia sp. nov., isolated from sandy soil of mangrove forest.</title>
        <authorList>
            <person name="Zan Z."/>
            <person name="Huang R."/>
            <person name="Liu W."/>
        </authorList>
    </citation>
    <scope>NUCLEOTIDE SEQUENCE</scope>
    <source>
        <strain evidence="2">S2-4</strain>
    </source>
</reference>
<evidence type="ECO:0000313" key="3">
    <source>
        <dbReference type="Proteomes" id="UP001165283"/>
    </source>
</evidence>
<gene>
    <name evidence="2" type="ORF">KDL28_26130</name>
</gene>
<dbReference type="InterPro" id="IPR036663">
    <property type="entry name" value="Fumarylacetoacetase_C_sf"/>
</dbReference>
<dbReference type="Proteomes" id="UP001165283">
    <property type="component" value="Unassembled WGS sequence"/>
</dbReference>
<sequence length="309" mass="33636">MRFVTYASPAGDDRVGLVDGEDVHGLEPGTTLLDLLDADGLQEAGERATASPSETVALDGLTLRAPLQPRSIRDCTGFLQHLRNCQGAADIPVDERNEQFPAFYFSNVAAVVGPHDDVPISPGCERFDYELEVCAVIGKPGSTIALDRAEEHIAGYMLLCDWSARDLQMNEMALRLGPAKGKDGANTLGPMLVTPDEIDPYRSRNAFDLGMTGYVNGELVSEGRWDSIDWGFPDMITYTSRGTHLRPGDVIGSGTVPSGCLFEHFAMRPDEFRGWLQPGDEVRLVIEQLGEIRHRVVAGVKAEPLSSGY</sequence>
<dbReference type="InterPro" id="IPR011234">
    <property type="entry name" value="Fumarylacetoacetase-like_C"/>
</dbReference>
<dbReference type="EMBL" id="JAGSOV010000055">
    <property type="protein sequence ID" value="MCO1658548.1"/>
    <property type="molecule type" value="Genomic_DNA"/>
</dbReference>
<proteinExistence type="predicted"/>
<dbReference type="RefSeq" id="WP_252442606.1">
    <property type="nucleotide sequence ID" value="NZ_JAGSOV010000055.1"/>
</dbReference>
<evidence type="ECO:0000259" key="1">
    <source>
        <dbReference type="Pfam" id="PF01557"/>
    </source>
</evidence>
<dbReference type="Gene3D" id="3.90.850.10">
    <property type="entry name" value="Fumarylacetoacetase-like, C-terminal domain"/>
    <property type="match status" value="1"/>
</dbReference>
<dbReference type="PANTHER" id="PTHR43211">
    <property type="entry name" value="FUMARYLACETOACETATE HYDROLASE"/>
    <property type="match status" value="1"/>
</dbReference>
<protein>
    <submittedName>
        <fullName evidence="2">Fumarylacetoacetate hydrolase family protein</fullName>
    </submittedName>
</protein>
<evidence type="ECO:0000313" key="2">
    <source>
        <dbReference type="EMBL" id="MCO1658548.1"/>
    </source>
</evidence>
<keyword evidence="3" id="KW-1185">Reference proteome</keyword>
<name>A0ABT1A6K9_9PSEU</name>
<feature type="domain" description="Fumarylacetoacetase-like C-terminal" evidence="1">
    <location>
        <begin position="73"/>
        <end position="297"/>
    </location>
</feature>
<dbReference type="GO" id="GO:0016787">
    <property type="term" value="F:hydrolase activity"/>
    <property type="evidence" value="ECO:0007669"/>
    <property type="project" value="UniProtKB-KW"/>
</dbReference>
<organism evidence="2 3">
    <name type="scientific">Pseudonocardia humida</name>
    <dbReference type="NCBI Taxonomy" id="2800819"/>
    <lineage>
        <taxon>Bacteria</taxon>
        <taxon>Bacillati</taxon>
        <taxon>Actinomycetota</taxon>
        <taxon>Actinomycetes</taxon>
        <taxon>Pseudonocardiales</taxon>
        <taxon>Pseudonocardiaceae</taxon>
        <taxon>Pseudonocardia</taxon>
    </lineage>
</organism>
<accession>A0ABT1A6K9</accession>
<dbReference type="PANTHER" id="PTHR43211:SF1">
    <property type="entry name" value="BLL6422 PROTEIN"/>
    <property type="match status" value="1"/>
</dbReference>
<comment type="caution">
    <text evidence="2">The sequence shown here is derived from an EMBL/GenBank/DDBJ whole genome shotgun (WGS) entry which is preliminary data.</text>
</comment>
<dbReference type="Pfam" id="PF01557">
    <property type="entry name" value="FAA_hydrolase"/>
    <property type="match status" value="1"/>
</dbReference>